<dbReference type="Pfam" id="PF13839">
    <property type="entry name" value="PC-Esterase"/>
    <property type="match status" value="1"/>
</dbReference>
<dbReference type="InterPro" id="IPR029962">
    <property type="entry name" value="TBL"/>
</dbReference>
<name>A0A1X2G9I4_9FUNG</name>
<comment type="caution">
    <text evidence="4">The sequence shown here is derived from an EMBL/GenBank/DDBJ whole genome shotgun (WGS) entry which is preliminary data.</text>
</comment>
<protein>
    <recommendedName>
        <fullName evidence="3">Trichome birefringence-like C-terminal domain-containing protein</fullName>
    </recommendedName>
</protein>
<keyword evidence="2" id="KW-0812">Transmembrane</keyword>
<evidence type="ECO:0000259" key="3">
    <source>
        <dbReference type="Pfam" id="PF13839"/>
    </source>
</evidence>
<organism evidence="4 5">
    <name type="scientific">Hesseltinella vesiculosa</name>
    <dbReference type="NCBI Taxonomy" id="101127"/>
    <lineage>
        <taxon>Eukaryota</taxon>
        <taxon>Fungi</taxon>
        <taxon>Fungi incertae sedis</taxon>
        <taxon>Mucoromycota</taxon>
        <taxon>Mucoromycotina</taxon>
        <taxon>Mucoromycetes</taxon>
        <taxon>Mucorales</taxon>
        <taxon>Cunninghamellaceae</taxon>
        <taxon>Hesseltinella</taxon>
    </lineage>
</organism>
<evidence type="ECO:0000256" key="1">
    <source>
        <dbReference type="ARBA" id="ARBA00007727"/>
    </source>
</evidence>
<keyword evidence="2" id="KW-0472">Membrane</keyword>
<evidence type="ECO:0000313" key="4">
    <source>
        <dbReference type="EMBL" id="ORX48514.1"/>
    </source>
</evidence>
<evidence type="ECO:0000256" key="2">
    <source>
        <dbReference type="SAM" id="Phobius"/>
    </source>
</evidence>
<proteinExistence type="inferred from homology"/>
<reference evidence="4 5" key="1">
    <citation type="submission" date="2016-07" db="EMBL/GenBank/DDBJ databases">
        <title>Pervasive Adenine N6-methylation of Active Genes in Fungi.</title>
        <authorList>
            <consortium name="DOE Joint Genome Institute"/>
            <person name="Mondo S.J."/>
            <person name="Dannebaum R.O."/>
            <person name="Kuo R.C."/>
            <person name="Labutti K."/>
            <person name="Haridas S."/>
            <person name="Kuo A."/>
            <person name="Salamov A."/>
            <person name="Ahrendt S.R."/>
            <person name="Lipzen A."/>
            <person name="Sullivan W."/>
            <person name="Andreopoulos W.B."/>
            <person name="Clum A."/>
            <person name="Lindquist E."/>
            <person name="Daum C."/>
            <person name="Ramamoorthy G.K."/>
            <person name="Gryganskyi A."/>
            <person name="Culley D."/>
            <person name="Magnuson J.K."/>
            <person name="James T.Y."/>
            <person name="O'Malley M.A."/>
            <person name="Stajich J.E."/>
            <person name="Spatafora J.W."/>
            <person name="Visel A."/>
            <person name="Grigoriev I.V."/>
        </authorList>
    </citation>
    <scope>NUCLEOTIDE SEQUENCE [LARGE SCALE GENOMIC DNA]</scope>
    <source>
        <strain evidence="4 5">NRRL 3301</strain>
    </source>
</reference>
<dbReference type="GO" id="GO:0016413">
    <property type="term" value="F:O-acetyltransferase activity"/>
    <property type="evidence" value="ECO:0007669"/>
    <property type="project" value="InterPro"/>
</dbReference>
<sequence>MSTSTSNCCQLTKVILLALGGIYLLWYVGVPHGDDPRYQLPSATTIVSITGSKYKDVFVSLQGDQSLDRLCTVDDFTQGEWVRTPVKSRNNAHSFESKLDYFCKKDFYHRCYLRDDKEFARGKEIAGWHWAPSNCDKLEFDAYEFAKHLGKHPLLLVGDSITQLQYESLSCLLGKYMDVVSRTKTNITGGDPSINPSQLVYAPEDGADDETADKAPSLAYLRSDHLVRVDDLELIAPHEQEGKLFTKGHNYAWVQAVEHFDYIVLNTGAHWHKNIEWGEHESLEELMEAFRQGMSHVFAHLKEVIQPHQRVFIRSTPYGHAHCSKYTKPALKPLAPPTGEPGEYEWHLFPLFDQVWKEWLEKERDPRFTFFDVAPMTNLRPDAHSRPDRDCLHTCLPGPVDDWNHFLQHEIGRRLLQEPAQDQSSEATA</sequence>
<keyword evidence="2" id="KW-1133">Transmembrane helix</keyword>
<keyword evidence="5" id="KW-1185">Reference proteome</keyword>
<dbReference type="STRING" id="101127.A0A1X2G9I4"/>
<comment type="similarity">
    <text evidence="1">Belongs to the PC-esterase family. TBL subfamily.</text>
</comment>
<dbReference type="InterPro" id="IPR026057">
    <property type="entry name" value="TBL_C"/>
</dbReference>
<dbReference type="OrthoDB" id="630188at2759"/>
<accession>A0A1X2G9I4</accession>
<dbReference type="EMBL" id="MCGT01000029">
    <property type="protein sequence ID" value="ORX48514.1"/>
    <property type="molecule type" value="Genomic_DNA"/>
</dbReference>
<dbReference type="Proteomes" id="UP000242146">
    <property type="component" value="Unassembled WGS sequence"/>
</dbReference>
<dbReference type="PANTHER" id="PTHR32285">
    <property type="entry name" value="PROTEIN TRICHOME BIREFRINGENCE-LIKE 9-RELATED"/>
    <property type="match status" value="1"/>
</dbReference>
<dbReference type="AlphaFoldDB" id="A0A1X2G9I4"/>
<feature type="transmembrane region" description="Helical" evidence="2">
    <location>
        <begin position="12"/>
        <end position="29"/>
    </location>
</feature>
<gene>
    <name evidence="4" type="ORF">DM01DRAFT_1309542</name>
</gene>
<evidence type="ECO:0000313" key="5">
    <source>
        <dbReference type="Proteomes" id="UP000242146"/>
    </source>
</evidence>
<dbReference type="PANTHER" id="PTHR32285:SF48">
    <property type="entry name" value="PROTEIN TRICHOME BIREFRINGENCE-LIKE 19"/>
    <property type="match status" value="1"/>
</dbReference>
<feature type="domain" description="Trichome birefringence-like C-terminal" evidence="3">
    <location>
        <begin position="139"/>
        <end position="409"/>
    </location>
</feature>